<feature type="domain" description="Pellino RING" evidence="4">
    <location>
        <begin position="312"/>
        <end position="453"/>
    </location>
</feature>
<dbReference type="Pfam" id="PF04710">
    <property type="entry name" value="Pellino_FHA"/>
    <property type="match status" value="1"/>
</dbReference>
<evidence type="ECO:0000256" key="2">
    <source>
        <dbReference type="ARBA" id="ARBA00022553"/>
    </source>
</evidence>
<dbReference type="PANTHER" id="PTHR12098:SF2">
    <property type="entry name" value="PROTEIN PELLINO"/>
    <property type="match status" value="1"/>
</dbReference>
<evidence type="ECO:0000259" key="3">
    <source>
        <dbReference type="Pfam" id="PF04710"/>
    </source>
</evidence>
<evidence type="ECO:0000259" key="4">
    <source>
        <dbReference type="Pfam" id="PF20723"/>
    </source>
</evidence>
<dbReference type="AlphaFoldDB" id="A0AAJ6QNJ8"/>
<dbReference type="PANTHER" id="PTHR12098">
    <property type="entry name" value="E3 UBIQUITIN-PROTEIN LIGASE PELLINO-RELATED"/>
    <property type="match status" value="1"/>
</dbReference>
<sequence>MSPKPSKSKLAMGDCCSEAADSRLGPISNDDLLTNLHLSEVIHSHRQQCNSLASKYGELIVLGYNGSLHENEKGRRRSKYILSRRALANGIRKSRHVSVADPAASAAVLDQNQHSIAYTLSRHQSIIVLYEKDPHTDMFQIGRSKESQIDFVVMDTIAEEQKNGEFRSGISRYACRLLIDRDGEEHAARIFAAGFDASSNIFLGENASAWQGAGGTIDGLTTNGILLMHPMGTFCKDASAGIWREVSVDGGVYGLRESRAARRAGPRIEDETNELKDGSLIDLCGATLLFRSVEGLSNSPTKSELLEKVAKLNAGRPQCPVGLNTLVVPSRSTLSHKDREKQPYVYLKCGHVQGLHSWGSQNSNEKKCPMCLKCGPVVKLVMGIEPAFYVDRGHPNYAFNPCGHMASEKTVKYWASVPTPHGTNGLNAICPFCAAQLTDTPGYVRLIFQDNID</sequence>
<feature type="domain" description="Pellino FHA" evidence="3">
    <location>
        <begin position="53"/>
        <end position="305"/>
    </location>
</feature>
<protein>
    <submittedName>
        <fullName evidence="6">Protein pellino</fullName>
    </submittedName>
</protein>
<reference evidence="6" key="1">
    <citation type="submission" date="2025-08" db="UniProtKB">
        <authorList>
            <consortium name="RefSeq"/>
        </authorList>
    </citation>
    <scope>IDENTIFICATION</scope>
</reference>
<evidence type="ECO:0000313" key="5">
    <source>
        <dbReference type="Proteomes" id="UP000694867"/>
    </source>
</evidence>
<dbReference type="KEGG" id="goe:100897139"/>
<evidence type="ECO:0000313" key="6">
    <source>
        <dbReference type="RefSeq" id="XP_003738502.1"/>
    </source>
</evidence>
<organism evidence="5 6">
    <name type="scientific">Galendromus occidentalis</name>
    <name type="common">western predatory mite</name>
    <dbReference type="NCBI Taxonomy" id="34638"/>
    <lineage>
        <taxon>Eukaryota</taxon>
        <taxon>Metazoa</taxon>
        <taxon>Ecdysozoa</taxon>
        <taxon>Arthropoda</taxon>
        <taxon>Chelicerata</taxon>
        <taxon>Arachnida</taxon>
        <taxon>Acari</taxon>
        <taxon>Parasitiformes</taxon>
        <taxon>Mesostigmata</taxon>
        <taxon>Gamasina</taxon>
        <taxon>Phytoseioidea</taxon>
        <taxon>Phytoseiidae</taxon>
        <taxon>Typhlodrominae</taxon>
        <taxon>Galendromus</taxon>
    </lineage>
</organism>
<keyword evidence="2" id="KW-0597">Phosphoprotein</keyword>
<dbReference type="CTD" id="42821"/>
<evidence type="ECO:0000256" key="1">
    <source>
        <dbReference type="ARBA" id="ARBA00005639"/>
    </source>
</evidence>
<comment type="similarity">
    <text evidence="1">Belongs to the pellino family.</text>
</comment>
<dbReference type="Proteomes" id="UP000694867">
    <property type="component" value="Unplaced"/>
</dbReference>
<dbReference type="RefSeq" id="XP_003738502.1">
    <property type="nucleotide sequence ID" value="XM_003738454.1"/>
</dbReference>
<dbReference type="GO" id="GO:0000209">
    <property type="term" value="P:protein polyubiquitination"/>
    <property type="evidence" value="ECO:0007669"/>
    <property type="project" value="InterPro"/>
</dbReference>
<name>A0AAJ6QNJ8_9ACAR</name>
<dbReference type="GO" id="GO:0008592">
    <property type="term" value="P:regulation of Toll signaling pathway"/>
    <property type="evidence" value="ECO:0007669"/>
    <property type="project" value="InterPro"/>
</dbReference>
<dbReference type="GeneID" id="100897139"/>
<proteinExistence type="inferred from homology"/>
<dbReference type="PIRSF" id="PIRSF038886">
    <property type="entry name" value="Pellino"/>
    <property type="match status" value="1"/>
</dbReference>
<dbReference type="InterPro" id="IPR048334">
    <property type="entry name" value="Pellino_FHA"/>
</dbReference>
<dbReference type="Pfam" id="PF20723">
    <property type="entry name" value="Pellino_RING"/>
    <property type="match status" value="1"/>
</dbReference>
<dbReference type="GO" id="GO:0061630">
    <property type="term" value="F:ubiquitin protein ligase activity"/>
    <property type="evidence" value="ECO:0007669"/>
    <property type="project" value="InterPro"/>
</dbReference>
<dbReference type="InterPro" id="IPR006800">
    <property type="entry name" value="Pellino_fam"/>
</dbReference>
<gene>
    <name evidence="6" type="primary">LOC100897139</name>
</gene>
<dbReference type="InterPro" id="IPR048335">
    <property type="entry name" value="Pellino_RING"/>
</dbReference>
<keyword evidence="5" id="KW-1185">Reference proteome</keyword>
<accession>A0AAJ6QNJ8</accession>